<organism evidence="7 8">
    <name type="scientific">Candida verbasci</name>
    <dbReference type="NCBI Taxonomy" id="1227364"/>
    <lineage>
        <taxon>Eukaryota</taxon>
        <taxon>Fungi</taxon>
        <taxon>Dikarya</taxon>
        <taxon>Ascomycota</taxon>
        <taxon>Saccharomycotina</taxon>
        <taxon>Pichiomycetes</taxon>
        <taxon>Debaryomycetaceae</taxon>
        <taxon>Candida/Lodderomyces clade</taxon>
        <taxon>Candida</taxon>
    </lineage>
</organism>
<dbReference type="AlphaFoldDB" id="A0A9W4TWH8"/>
<dbReference type="PANTHER" id="PTHR10870">
    <property type="entry name" value="CELL CYCLE CHECKPOINT PROTEIN RAD1"/>
    <property type="match status" value="1"/>
</dbReference>
<keyword evidence="4" id="KW-0234">DNA repair</keyword>
<dbReference type="OrthoDB" id="337581at2759"/>
<proteinExistence type="inferred from homology"/>
<comment type="caution">
    <text evidence="7">The sequence shown here is derived from an EMBL/GenBank/DDBJ whole genome shotgun (WGS) entry which is preliminary data.</text>
</comment>
<dbReference type="Proteomes" id="UP001152885">
    <property type="component" value="Unassembled WGS sequence"/>
</dbReference>
<dbReference type="PRINTS" id="PR01245">
    <property type="entry name" value="RAD1REC1"/>
</dbReference>
<keyword evidence="5" id="KW-0539">Nucleus</keyword>
<evidence type="ECO:0000256" key="1">
    <source>
        <dbReference type="ARBA" id="ARBA00004123"/>
    </source>
</evidence>
<keyword evidence="3" id="KW-0227">DNA damage</keyword>
<evidence type="ECO:0008006" key="9">
    <source>
        <dbReference type="Google" id="ProtNLM"/>
    </source>
</evidence>
<dbReference type="InterPro" id="IPR003021">
    <property type="entry name" value="Rad1_Rec1_Rad17"/>
</dbReference>
<comment type="subcellular location">
    <subcellularLocation>
        <location evidence="1">Nucleus</location>
    </subcellularLocation>
</comment>
<dbReference type="EMBL" id="CANTUO010000004">
    <property type="protein sequence ID" value="CAI5759666.1"/>
    <property type="molecule type" value="Genomic_DNA"/>
</dbReference>
<gene>
    <name evidence="7" type="ORF">CANVERA_P4177</name>
</gene>
<dbReference type="GO" id="GO:0000077">
    <property type="term" value="P:DNA damage checkpoint signaling"/>
    <property type="evidence" value="ECO:0007669"/>
    <property type="project" value="InterPro"/>
</dbReference>
<keyword evidence="8" id="KW-1185">Reference proteome</keyword>
<dbReference type="Pfam" id="PF02144">
    <property type="entry name" value="Rad1"/>
    <property type="match status" value="1"/>
</dbReference>
<sequence>MSLFIQSDDESYRNTQGSQHQLILSPPKERSKAPNITFDSSTNQITHLSEIFQSLSSISNHAIVNIKSNGIIISSNYNSILSTSINIDSSLFIIYNLTGEEQNLKFGIDLNLINECFLSVINTLKFEKNVKCVIKYQGSGYPLVIEFEDLYISEKLEFYTYYVNEDEDEDEEDISIDYANLQMEIILKSDILYNLLQDLNQISTENLFIYISKNESNPKLHFISQGIIGNSKLIFPNDKLTMEKYKIFKTDKFDFENYIISKFTYSNFFKILKSVKMSNKCKLIKDIHGCLSIQLLCKNNNNNENSSTYNGSLITINMMELNYDDDKFMINWILNDEIEEDKVPEINDEPLINTFRREPSPLLDVERSIYEESSKKRKNTKVGGAVEIPLFL</sequence>
<evidence type="ECO:0000256" key="3">
    <source>
        <dbReference type="ARBA" id="ARBA00022763"/>
    </source>
</evidence>
<accession>A0A9W4TWH8</accession>
<evidence type="ECO:0000256" key="2">
    <source>
        <dbReference type="ARBA" id="ARBA00010991"/>
    </source>
</evidence>
<evidence type="ECO:0000313" key="8">
    <source>
        <dbReference type="Proteomes" id="UP001152885"/>
    </source>
</evidence>
<dbReference type="Gene3D" id="3.70.10.10">
    <property type="match status" value="1"/>
</dbReference>
<evidence type="ECO:0000313" key="7">
    <source>
        <dbReference type="EMBL" id="CAI5759666.1"/>
    </source>
</evidence>
<dbReference type="GO" id="GO:0006281">
    <property type="term" value="P:DNA repair"/>
    <property type="evidence" value="ECO:0007669"/>
    <property type="project" value="UniProtKB-KW"/>
</dbReference>
<dbReference type="PANTHER" id="PTHR10870:SF0">
    <property type="entry name" value="CELL CYCLE CHECKPOINT PROTEIN RAD1"/>
    <property type="match status" value="1"/>
</dbReference>
<dbReference type="SUPFAM" id="SSF55979">
    <property type="entry name" value="DNA clamp"/>
    <property type="match status" value="1"/>
</dbReference>
<feature type="compositionally biased region" description="Polar residues" evidence="6">
    <location>
        <begin position="13"/>
        <end position="22"/>
    </location>
</feature>
<protein>
    <recommendedName>
        <fullName evidence="9">DNA damage checkpoint control protein RAD17</fullName>
    </recommendedName>
</protein>
<dbReference type="GO" id="GO:0030896">
    <property type="term" value="C:checkpoint clamp complex"/>
    <property type="evidence" value="ECO:0007669"/>
    <property type="project" value="TreeGrafter"/>
</dbReference>
<evidence type="ECO:0000256" key="6">
    <source>
        <dbReference type="SAM" id="MobiDB-lite"/>
    </source>
</evidence>
<evidence type="ECO:0000256" key="4">
    <source>
        <dbReference type="ARBA" id="ARBA00023204"/>
    </source>
</evidence>
<feature type="region of interest" description="Disordered" evidence="6">
    <location>
        <begin position="1"/>
        <end position="31"/>
    </location>
</feature>
<comment type="similarity">
    <text evidence="2">Belongs to the rad1 family.</text>
</comment>
<name>A0A9W4TWH8_9ASCO</name>
<reference evidence="7" key="1">
    <citation type="submission" date="2022-12" db="EMBL/GenBank/DDBJ databases">
        <authorList>
            <person name="Brejova B."/>
        </authorList>
    </citation>
    <scope>NUCLEOTIDE SEQUENCE</scope>
</reference>
<evidence type="ECO:0000256" key="5">
    <source>
        <dbReference type="ARBA" id="ARBA00023242"/>
    </source>
</evidence>
<dbReference type="InterPro" id="IPR046938">
    <property type="entry name" value="DNA_clamp_sf"/>
</dbReference>